<dbReference type="EMBL" id="JARQWQ010000065">
    <property type="protein sequence ID" value="KAK2555085.1"/>
    <property type="molecule type" value="Genomic_DNA"/>
</dbReference>
<dbReference type="Pfam" id="PF08449">
    <property type="entry name" value="UAA"/>
    <property type="match status" value="1"/>
</dbReference>
<comment type="similarity">
    <text evidence="2">Belongs to the nucleotide-sugar transporter family. SLC35B subfamily.</text>
</comment>
<accession>A0AAD9Q691</accession>
<evidence type="ECO:0000256" key="2">
    <source>
        <dbReference type="ARBA" id="ARBA00010694"/>
    </source>
</evidence>
<dbReference type="InterPro" id="IPR013657">
    <property type="entry name" value="SCL35B1-4/HUT1"/>
</dbReference>
<evidence type="ECO:0000256" key="4">
    <source>
        <dbReference type="ARBA" id="ARBA00022692"/>
    </source>
</evidence>
<dbReference type="GO" id="GO:0055085">
    <property type="term" value="P:transmembrane transport"/>
    <property type="evidence" value="ECO:0007669"/>
    <property type="project" value="InterPro"/>
</dbReference>
<dbReference type="GO" id="GO:0016020">
    <property type="term" value="C:membrane"/>
    <property type="evidence" value="ECO:0007669"/>
    <property type="project" value="UniProtKB-SubCell"/>
</dbReference>
<proteinExistence type="inferred from homology"/>
<gene>
    <name evidence="8" type="ORF">P5673_023443</name>
</gene>
<evidence type="ECO:0000256" key="6">
    <source>
        <dbReference type="ARBA" id="ARBA00023136"/>
    </source>
</evidence>
<keyword evidence="6" id="KW-0472">Membrane</keyword>
<keyword evidence="3" id="KW-0813">Transport</keyword>
<comment type="subcellular location">
    <subcellularLocation>
        <location evidence="1">Membrane</location>
        <topology evidence="1">Multi-pass membrane protein</topology>
    </subcellularLocation>
</comment>
<keyword evidence="9" id="KW-1185">Reference proteome</keyword>
<feature type="signal peptide" evidence="7">
    <location>
        <begin position="1"/>
        <end position="21"/>
    </location>
</feature>
<name>A0AAD9Q691_ACRCE</name>
<feature type="chain" id="PRO_5041990962" evidence="7">
    <location>
        <begin position="22"/>
        <end position="160"/>
    </location>
</feature>
<dbReference type="AlphaFoldDB" id="A0AAD9Q691"/>
<evidence type="ECO:0000256" key="1">
    <source>
        <dbReference type="ARBA" id="ARBA00004141"/>
    </source>
</evidence>
<organism evidence="8 9">
    <name type="scientific">Acropora cervicornis</name>
    <name type="common">Staghorn coral</name>
    <dbReference type="NCBI Taxonomy" id="6130"/>
    <lineage>
        <taxon>Eukaryota</taxon>
        <taxon>Metazoa</taxon>
        <taxon>Cnidaria</taxon>
        <taxon>Anthozoa</taxon>
        <taxon>Hexacorallia</taxon>
        <taxon>Scleractinia</taxon>
        <taxon>Astrocoeniina</taxon>
        <taxon>Acroporidae</taxon>
        <taxon>Acropora</taxon>
    </lineage>
</organism>
<evidence type="ECO:0000313" key="9">
    <source>
        <dbReference type="Proteomes" id="UP001249851"/>
    </source>
</evidence>
<protein>
    <submittedName>
        <fullName evidence="8">UDP-xylose and UDP-N-acetylglucosamine transporter</fullName>
    </submittedName>
</protein>
<evidence type="ECO:0000256" key="3">
    <source>
        <dbReference type="ARBA" id="ARBA00022448"/>
    </source>
</evidence>
<reference evidence="8" key="2">
    <citation type="journal article" date="2023" name="Science">
        <title>Genomic signatures of disease resistance in endangered staghorn corals.</title>
        <authorList>
            <person name="Vollmer S.V."/>
            <person name="Selwyn J.D."/>
            <person name="Despard B.A."/>
            <person name="Roesel C.L."/>
        </authorList>
    </citation>
    <scope>NUCLEOTIDE SEQUENCE</scope>
    <source>
        <strain evidence="8">K2</strain>
    </source>
</reference>
<evidence type="ECO:0000256" key="5">
    <source>
        <dbReference type="ARBA" id="ARBA00022989"/>
    </source>
</evidence>
<evidence type="ECO:0000256" key="7">
    <source>
        <dbReference type="SAM" id="SignalP"/>
    </source>
</evidence>
<dbReference type="Proteomes" id="UP001249851">
    <property type="component" value="Unassembled WGS sequence"/>
</dbReference>
<comment type="caution">
    <text evidence="8">The sequence shown here is derived from an EMBL/GenBank/DDBJ whole genome shotgun (WGS) entry which is preliminary data.</text>
</comment>
<keyword evidence="4" id="KW-0812">Transmembrane</keyword>
<sequence length="160" mass="18231">MHPAIPIFLVFAACCSNVVLLELIVRQDPSCVNRIISGKLSFRNDYIKKKELFFWCLHYCSLQEQESIRYAFPLSKEQMYAEYGKHPREALFYAHALPLPGFILLSKDIYSHIFAFNSSGEYDCAIFILCAKAKCYLPVGAKKKIVIAASQPTIPIRCVN</sequence>
<keyword evidence="5" id="KW-1133">Transmembrane helix</keyword>
<evidence type="ECO:0000313" key="8">
    <source>
        <dbReference type="EMBL" id="KAK2555085.1"/>
    </source>
</evidence>
<keyword evidence="7" id="KW-0732">Signal</keyword>
<reference evidence="8" key="1">
    <citation type="journal article" date="2023" name="G3 (Bethesda)">
        <title>Whole genome assembly and annotation of the endangered Caribbean coral Acropora cervicornis.</title>
        <authorList>
            <person name="Selwyn J.D."/>
            <person name="Vollmer S.V."/>
        </authorList>
    </citation>
    <scope>NUCLEOTIDE SEQUENCE</scope>
    <source>
        <strain evidence="8">K2</strain>
    </source>
</reference>